<sequence length="449" mass="48023">MKVISSAAAACLLALVSACAPAEVPTAPEVLVIATGLDDPYEIVWGPDDHLWVTEKSGGRVTRVDPANGKKTVALTVGGALHTTGGQDGVLGLALHPDLLRGQGRDWVYLAHTYAGEGNQTKIVRYTYDSARQALTSPVDVLTGLVSSVDHQSGKLRFGPDGALYYTIGDQGANQFGLYCETIEAQTLPTAAQVKARDWSAYQGKVLRLNLDGSIPGDNPEFGGVRSHVYAVGFRNAQGLTFTSSGLLYGTDQGPKTDDEVNLVRAGKNYGWPHVAGHRDDKAYVYARWAEAENGCEAERFNDYDIPATVPYAEETDWDDPDFRPPLVTFETVDDDFDFRADADCDPSTMFVCWPTLALSSLEPGPAGTLLATSLKDGAVYRVPLASGGEKAGPAERIADTVNRYRDTALDPAGDTLYIATDSGGLTRDADGKPTRALENPGAILAYEL</sequence>
<dbReference type="SUPFAM" id="SSF50952">
    <property type="entry name" value="Soluble quinoprotein glucose dehydrogenase"/>
    <property type="match status" value="1"/>
</dbReference>
<evidence type="ECO:0000313" key="3">
    <source>
        <dbReference type="EMBL" id="TKK78796.1"/>
    </source>
</evidence>
<dbReference type="InterPro" id="IPR011042">
    <property type="entry name" value="6-blade_b-propeller_TolB-like"/>
</dbReference>
<dbReference type="AlphaFoldDB" id="A0A4U3LVI7"/>
<comment type="caution">
    <text evidence="3">The sequence shown here is derived from an EMBL/GenBank/DDBJ whole genome shotgun (WGS) entry which is preliminary data.</text>
</comment>
<evidence type="ECO:0000259" key="2">
    <source>
        <dbReference type="Pfam" id="PF07995"/>
    </source>
</evidence>
<gene>
    <name evidence="3" type="ORF">FDA94_37055</name>
</gene>
<dbReference type="PANTHER" id="PTHR19328">
    <property type="entry name" value="HEDGEHOG-INTERACTING PROTEIN"/>
    <property type="match status" value="1"/>
</dbReference>
<dbReference type="RefSeq" id="WP_137251696.1">
    <property type="nucleotide sequence ID" value="NZ_SZQA01000067.1"/>
</dbReference>
<reference evidence="3 4" key="1">
    <citation type="submission" date="2019-04" db="EMBL/GenBank/DDBJ databases">
        <title>Herbidospora sp. NEAU-GS14.nov., a novel actinomycete isolated from soil.</title>
        <authorList>
            <person name="Han L."/>
        </authorList>
    </citation>
    <scope>NUCLEOTIDE SEQUENCE [LARGE SCALE GENOMIC DNA]</scope>
    <source>
        <strain evidence="3 4">NEAU-GS14</strain>
    </source>
</reference>
<name>A0A4U3LVI7_9ACTN</name>
<dbReference type="Gene3D" id="2.120.10.30">
    <property type="entry name" value="TolB, C-terminal domain"/>
    <property type="match status" value="1"/>
</dbReference>
<dbReference type="Pfam" id="PF07995">
    <property type="entry name" value="GSDH"/>
    <property type="match status" value="1"/>
</dbReference>
<feature type="signal peptide" evidence="1">
    <location>
        <begin position="1"/>
        <end position="22"/>
    </location>
</feature>
<feature type="domain" description="Glucose/Sorbosone dehydrogenase" evidence="2">
    <location>
        <begin position="37"/>
        <end position="280"/>
    </location>
</feature>
<dbReference type="InterPro" id="IPR011041">
    <property type="entry name" value="Quinoprot_gluc/sorb_DH_b-prop"/>
</dbReference>
<evidence type="ECO:0000256" key="1">
    <source>
        <dbReference type="SAM" id="SignalP"/>
    </source>
</evidence>
<protein>
    <submittedName>
        <fullName evidence="3">Quinoprotein glucose dehydrogenase</fullName>
    </submittedName>
</protein>
<organism evidence="3 4">
    <name type="scientific">Herbidospora galbida</name>
    <dbReference type="NCBI Taxonomy" id="2575442"/>
    <lineage>
        <taxon>Bacteria</taxon>
        <taxon>Bacillati</taxon>
        <taxon>Actinomycetota</taxon>
        <taxon>Actinomycetes</taxon>
        <taxon>Streptosporangiales</taxon>
        <taxon>Streptosporangiaceae</taxon>
        <taxon>Herbidospora</taxon>
    </lineage>
</organism>
<dbReference type="NCBIfam" id="TIGR03606">
    <property type="entry name" value="non_repeat_PQQ"/>
    <property type="match status" value="1"/>
</dbReference>
<dbReference type="InterPro" id="IPR012938">
    <property type="entry name" value="Glc/Sorbosone_DH"/>
</dbReference>
<feature type="chain" id="PRO_5020956369" evidence="1">
    <location>
        <begin position="23"/>
        <end position="449"/>
    </location>
</feature>
<keyword evidence="4" id="KW-1185">Reference proteome</keyword>
<accession>A0A4U3LVI7</accession>
<dbReference type="InterPro" id="IPR019893">
    <property type="entry name" value="SndH-like"/>
</dbReference>
<proteinExistence type="predicted"/>
<dbReference type="EMBL" id="SZQA01000067">
    <property type="protein sequence ID" value="TKK78796.1"/>
    <property type="molecule type" value="Genomic_DNA"/>
</dbReference>
<keyword evidence="1" id="KW-0732">Signal</keyword>
<evidence type="ECO:0000313" key="4">
    <source>
        <dbReference type="Proteomes" id="UP000308705"/>
    </source>
</evidence>
<dbReference type="PROSITE" id="PS51257">
    <property type="entry name" value="PROKAR_LIPOPROTEIN"/>
    <property type="match status" value="1"/>
</dbReference>
<dbReference type="Proteomes" id="UP000308705">
    <property type="component" value="Unassembled WGS sequence"/>
</dbReference>
<dbReference type="OrthoDB" id="9770043at2"/>
<dbReference type="PANTHER" id="PTHR19328:SF13">
    <property type="entry name" value="HIPL1 PROTEIN"/>
    <property type="match status" value="1"/>
</dbReference>